<dbReference type="InterPro" id="IPR003316">
    <property type="entry name" value="E2F_WHTH_DNA-bd_dom"/>
</dbReference>
<protein>
    <recommendedName>
        <fullName evidence="8">E2F/DP family winged-helix DNA-binding domain-containing protein</fullName>
    </recommendedName>
</protein>
<dbReference type="GO" id="GO:0000978">
    <property type="term" value="F:RNA polymerase II cis-regulatory region sequence-specific DNA binding"/>
    <property type="evidence" value="ECO:0007669"/>
    <property type="project" value="InterPro"/>
</dbReference>
<accession>A0A843UAE4</accession>
<dbReference type="SUPFAM" id="SSF46785">
    <property type="entry name" value="Winged helix' DNA-binding domain"/>
    <property type="match status" value="1"/>
</dbReference>
<feature type="compositionally biased region" description="Low complexity" evidence="7">
    <location>
        <begin position="58"/>
        <end position="68"/>
    </location>
</feature>
<proteinExistence type="inferred from homology"/>
<comment type="subcellular location">
    <subcellularLocation>
        <location evidence="6">Nucleus</location>
    </subcellularLocation>
</comment>
<dbReference type="InterPro" id="IPR015633">
    <property type="entry name" value="E2F"/>
</dbReference>
<organism evidence="9 10">
    <name type="scientific">Colocasia esculenta</name>
    <name type="common">Wild taro</name>
    <name type="synonym">Arum esculentum</name>
    <dbReference type="NCBI Taxonomy" id="4460"/>
    <lineage>
        <taxon>Eukaryota</taxon>
        <taxon>Viridiplantae</taxon>
        <taxon>Streptophyta</taxon>
        <taxon>Embryophyta</taxon>
        <taxon>Tracheophyta</taxon>
        <taxon>Spermatophyta</taxon>
        <taxon>Magnoliopsida</taxon>
        <taxon>Liliopsida</taxon>
        <taxon>Araceae</taxon>
        <taxon>Aroideae</taxon>
        <taxon>Colocasieae</taxon>
        <taxon>Colocasia</taxon>
    </lineage>
</organism>
<dbReference type="InterPro" id="IPR036390">
    <property type="entry name" value="WH_DNA-bd_sf"/>
</dbReference>
<dbReference type="PANTHER" id="PTHR12081:SF18">
    <property type="entry name" value="TRANSCRIPTION FACTOR E2F2-RELATED"/>
    <property type="match status" value="1"/>
</dbReference>
<dbReference type="EMBL" id="NMUH01000424">
    <property type="protein sequence ID" value="MQL78930.1"/>
    <property type="molecule type" value="Genomic_DNA"/>
</dbReference>
<evidence type="ECO:0000256" key="2">
    <source>
        <dbReference type="ARBA" id="ARBA00023015"/>
    </source>
</evidence>
<feature type="region of interest" description="Disordered" evidence="7">
    <location>
        <begin position="1"/>
        <end position="70"/>
    </location>
</feature>
<dbReference type="Gene3D" id="1.10.10.10">
    <property type="entry name" value="Winged helix-like DNA-binding domain superfamily/Winged helix DNA-binding domain"/>
    <property type="match status" value="1"/>
</dbReference>
<feature type="compositionally biased region" description="Basic and acidic residues" evidence="7">
    <location>
        <begin position="98"/>
        <end position="108"/>
    </location>
</feature>
<evidence type="ECO:0000256" key="4">
    <source>
        <dbReference type="ARBA" id="ARBA00023163"/>
    </source>
</evidence>
<dbReference type="GO" id="GO:0046983">
    <property type="term" value="F:protein dimerization activity"/>
    <property type="evidence" value="ECO:0007669"/>
    <property type="project" value="InterPro"/>
</dbReference>
<name>A0A843UAE4_COLES</name>
<feature type="region of interest" description="Disordered" evidence="7">
    <location>
        <begin position="424"/>
        <end position="449"/>
    </location>
</feature>
<evidence type="ECO:0000313" key="9">
    <source>
        <dbReference type="EMBL" id="MQL78930.1"/>
    </source>
</evidence>
<keyword evidence="6" id="KW-0539">Nucleus</keyword>
<reference evidence="9" key="1">
    <citation type="submission" date="2017-07" db="EMBL/GenBank/DDBJ databases">
        <title>Taro Niue Genome Assembly and Annotation.</title>
        <authorList>
            <person name="Atibalentja N."/>
            <person name="Keating K."/>
            <person name="Fields C.J."/>
        </authorList>
    </citation>
    <scope>NUCLEOTIDE SEQUENCE</scope>
    <source>
        <strain evidence="9">Niue_2</strain>
        <tissue evidence="9">Leaf</tissue>
    </source>
</reference>
<evidence type="ECO:0000256" key="6">
    <source>
        <dbReference type="RuleBase" id="RU003796"/>
    </source>
</evidence>
<dbReference type="CDD" id="cd14660">
    <property type="entry name" value="E2F_DD"/>
    <property type="match status" value="1"/>
</dbReference>
<dbReference type="Pfam" id="PF16421">
    <property type="entry name" value="E2F_CC-MB"/>
    <property type="match status" value="1"/>
</dbReference>
<sequence>MAGAEGSSLSPAQPPHPQQQFPPHHLPQPLCPATRLYPSPSSAAAPGPSPPLPPPRASVPSSSSFDAPHFPLADLKGRFLRLDAAAAKKFPVAAADGGNKDRISDPDSRTAVASNRDKIPDLSRAAVVEKEKVSVAFPAAFGLQKQTNETKEQDGRICQATVDQGQKEGVAHHVVQTVSSTGGKRCRKQKGSKNKRGGLPTPGSNDGLLTKKFINLLQQAEDGTLDLNKAADILDVQKRRIYDITNVLEGVGLIEKKLKNRIRWKGLDMSRPKELDDQITALKAHVESLYSEECRLDGMIREMQENLRFLSEDENSRRWLYITREDVNSLPCFANDTLVAIKAPHGTSLEVPDPDEGIDFLNRRYQILLRSSMGPIDCYLISNHEERFEATNREPRLASADLSVQNGSDNRVETTLLLPSDQGMSMRSEVDADDARHRPYSDPPRPPEFMGGIMKIAPSDLDMNADYWLLSDMGVSITDTWKTECILQVLFLSPFILYE</sequence>
<dbReference type="GO" id="GO:0000981">
    <property type="term" value="F:DNA-binding transcription factor activity, RNA polymerase II-specific"/>
    <property type="evidence" value="ECO:0007669"/>
    <property type="project" value="TreeGrafter"/>
</dbReference>
<comment type="caution">
    <text evidence="9">The sequence shown here is derived from an EMBL/GenBank/DDBJ whole genome shotgun (WGS) entry which is preliminary data.</text>
</comment>
<dbReference type="SUPFAM" id="SSF144074">
    <property type="entry name" value="E2F-DP heterodimerization region"/>
    <property type="match status" value="1"/>
</dbReference>
<feature type="compositionally biased region" description="Basic residues" evidence="7">
    <location>
        <begin position="184"/>
        <end position="196"/>
    </location>
</feature>
<feature type="region of interest" description="Disordered" evidence="7">
    <location>
        <begin position="178"/>
        <end position="206"/>
    </location>
</feature>
<feature type="region of interest" description="Disordered" evidence="7">
    <location>
        <begin position="95"/>
        <end position="116"/>
    </location>
</feature>
<evidence type="ECO:0000256" key="7">
    <source>
        <dbReference type="SAM" id="MobiDB-lite"/>
    </source>
</evidence>
<keyword evidence="10" id="KW-1185">Reference proteome</keyword>
<comment type="similarity">
    <text evidence="1 6">Belongs to the E2F/DP family.</text>
</comment>
<dbReference type="Gene3D" id="6.10.250.540">
    <property type="match status" value="1"/>
</dbReference>
<dbReference type="FunFam" id="1.10.10.10:FF:000008">
    <property type="entry name" value="E2F transcription factor 1"/>
    <property type="match status" value="1"/>
</dbReference>
<dbReference type="InterPro" id="IPR037241">
    <property type="entry name" value="E2F-DP_heterodim"/>
</dbReference>
<keyword evidence="5" id="KW-0131">Cell cycle</keyword>
<gene>
    <name evidence="9" type="ORF">Taro_011376</name>
</gene>
<feature type="domain" description="E2F/DP family winged-helix DNA-binding" evidence="8">
    <location>
        <begin position="194"/>
        <end position="266"/>
    </location>
</feature>
<keyword evidence="2 6" id="KW-0805">Transcription regulation</keyword>
<evidence type="ECO:0000256" key="5">
    <source>
        <dbReference type="ARBA" id="ARBA00023306"/>
    </source>
</evidence>
<keyword evidence="4 6" id="KW-0804">Transcription</keyword>
<dbReference type="AlphaFoldDB" id="A0A843UAE4"/>
<evidence type="ECO:0000256" key="3">
    <source>
        <dbReference type="ARBA" id="ARBA00023125"/>
    </source>
</evidence>
<evidence type="ECO:0000259" key="8">
    <source>
        <dbReference type="SMART" id="SM01372"/>
    </source>
</evidence>
<evidence type="ECO:0000313" key="10">
    <source>
        <dbReference type="Proteomes" id="UP000652761"/>
    </source>
</evidence>
<dbReference type="Pfam" id="PF02319">
    <property type="entry name" value="WHD_E2F_TDP"/>
    <property type="match status" value="1"/>
</dbReference>
<feature type="compositionally biased region" description="Low complexity" evidence="7">
    <location>
        <begin position="31"/>
        <end position="46"/>
    </location>
</feature>
<dbReference type="OrthoDB" id="1743261at2759"/>
<dbReference type="InterPro" id="IPR032198">
    <property type="entry name" value="E2F_CC-MB"/>
</dbReference>
<dbReference type="GO" id="GO:0090575">
    <property type="term" value="C:RNA polymerase II transcription regulator complex"/>
    <property type="evidence" value="ECO:0007669"/>
    <property type="project" value="TreeGrafter"/>
</dbReference>
<dbReference type="SMART" id="SM01372">
    <property type="entry name" value="E2F_TDP"/>
    <property type="match status" value="1"/>
</dbReference>
<feature type="compositionally biased region" description="Pro residues" evidence="7">
    <location>
        <begin position="47"/>
        <end position="57"/>
    </location>
</feature>
<dbReference type="PANTHER" id="PTHR12081">
    <property type="entry name" value="TRANSCRIPTION FACTOR E2F"/>
    <property type="match status" value="1"/>
</dbReference>
<feature type="compositionally biased region" description="Basic and acidic residues" evidence="7">
    <location>
        <begin position="428"/>
        <end position="440"/>
    </location>
</feature>
<keyword evidence="3 6" id="KW-0238">DNA-binding</keyword>
<dbReference type="InterPro" id="IPR036388">
    <property type="entry name" value="WH-like_DNA-bd_sf"/>
</dbReference>
<evidence type="ECO:0000256" key="1">
    <source>
        <dbReference type="ARBA" id="ARBA00010940"/>
    </source>
</evidence>
<dbReference type="Proteomes" id="UP000652761">
    <property type="component" value="Unassembled WGS sequence"/>
</dbReference>